<reference evidence="1 2" key="1">
    <citation type="submission" date="2020-02" db="EMBL/GenBank/DDBJ databases">
        <authorList>
            <person name="Ma Q."/>
            <person name="Huang Y."/>
            <person name="Song X."/>
            <person name="Pei D."/>
        </authorList>
    </citation>
    <scope>NUCLEOTIDE SEQUENCE [LARGE SCALE GENOMIC DNA]</scope>
    <source>
        <strain evidence="1">Sxm20200214</strain>
        <tissue evidence="1">Leaf</tissue>
    </source>
</reference>
<sequence>MPSESPPLEAFEPPISPMSPGLLDTTSIMIDLQNEFMIGWETLYYQSMEIMVDSDDNPLVHYADLMLSDEPYTLLMEPAHYQPSYEIGEPSRFPAMETATADLPHYSTVYETRGPSTFPAVGSAYITGGSTPYGDPYATQSSYYGQGSDMFGDVGDGYVDPHGYPYHTMTYLGGRDLHPRCLACGGIGHLTGMCPRYDELSRIPYLHNAQPAGE</sequence>
<name>A0A8X7VHY6_BRACI</name>
<comment type="caution">
    <text evidence="1">The sequence shown here is derived from an EMBL/GenBank/DDBJ whole genome shotgun (WGS) entry which is preliminary data.</text>
</comment>
<protein>
    <submittedName>
        <fullName evidence="1">Uncharacterized protein</fullName>
    </submittedName>
</protein>
<evidence type="ECO:0000313" key="1">
    <source>
        <dbReference type="EMBL" id="KAG2311958.1"/>
    </source>
</evidence>
<gene>
    <name evidence="1" type="ORF">Bca52824_023515</name>
</gene>
<proteinExistence type="predicted"/>
<accession>A0A8X7VHY6</accession>
<dbReference type="EMBL" id="JAAMPC010000005">
    <property type="protein sequence ID" value="KAG2311958.1"/>
    <property type="molecule type" value="Genomic_DNA"/>
</dbReference>
<organism evidence="1 2">
    <name type="scientific">Brassica carinata</name>
    <name type="common">Ethiopian mustard</name>
    <name type="synonym">Abyssinian cabbage</name>
    <dbReference type="NCBI Taxonomy" id="52824"/>
    <lineage>
        <taxon>Eukaryota</taxon>
        <taxon>Viridiplantae</taxon>
        <taxon>Streptophyta</taxon>
        <taxon>Embryophyta</taxon>
        <taxon>Tracheophyta</taxon>
        <taxon>Spermatophyta</taxon>
        <taxon>Magnoliopsida</taxon>
        <taxon>eudicotyledons</taxon>
        <taxon>Gunneridae</taxon>
        <taxon>Pentapetalae</taxon>
        <taxon>rosids</taxon>
        <taxon>malvids</taxon>
        <taxon>Brassicales</taxon>
        <taxon>Brassicaceae</taxon>
        <taxon>Brassiceae</taxon>
        <taxon>Brassica</taxon>
    </lineage>
</organism>
<evidence type="ECO:0000313" key="2">
    <source>
        <dbReference type="Proteomes" id="UP000886595"/>
    </source>
</evidence>
<dbReference type="AlphaFoldDB" id="A0A8X7VHY6"/>
<keyword evidence="2" id="KW-1185">Reference proteome</keyword>
<dbReference type="Proteomes" id="UP000886595">
    <property type="component" value="Unassembled WGS sequence"/>
</dbReference>